<accession>D8RPB1</accession>
<dbReference type="KEGG" id="smo:SELMODRAFT_59230"/>
<protein>
    <submittedName>
        <fullName evidence="4">Uncharacterized protein</fullName>
    </submittedName>
</protein>
<dbReference type="GO" id="GO:0017111">
    <property type="term" value="F:ribonucleoside triphosphate phosphatase activity"/>
    <property type="evidence" value="ECO:0007669"/>
    <property type="project" value="InterPro"/>
</dbReference>
<evidence type="ECO:0000256" key="1">
    <source>
        <dbReference type="ARBA" id="ARBA00022741"/>
    </source>
</evidence>
<keyword evidence="2" id="KW-0378">Hydrolase</keyword>
<keyword evidence="3" id="KW-0067">ATP-binding</keyword>
<dbReference type="Proteomes" id="UP000001514">
    <property type="component" value="Unassembled WGS sequence"/>
</dbReference>
<feature type="non-terminal residue" evidence="4">
    <location>
        <position position="130"/>
    </location>
</feature>
<proteinExistence type="predicted"/>
<sequence>GTGKSTAIASILEKLRKNHPRLRVQGFYQKPLLRRGESIGVESVSVNGPSKIFTSTYPIPGSATRTPPFLGKHRIDIGAFESIALPELKLHYETELFVVDEVGVKELMSPKFYPLLQDVLNSEVPILGTL</sequence>
<name>D8RPB1_SELML</name>
<dbReference type="STRING" id="88036.D8RPB1"/>
<dbReference type="HOGENOM" id="CLU_103145_0_0_1"/>
<dbReference type="Gramene" id="EFJ26009">
    <property type="protein sequence ID" value="EFJ26009"/>
    <property type="gene ID" value="SELMODRAFT_59230"/>
</dbReference>
<organism evidence="5">
    <name type="scientific">Selaginella moellendorffii</name>
    <name type="common">Spikemoss</name>
    <dbReference type="NCBI Taxonomy" id="88036"/>
    <lineage>
        <taxon>Eukaryota</taxon>
        <taxon>Viridiplantae</taxon>
        <taxon>Streptophyta</taxon>
        <taxon>Embryophyta</taxon>
        <taxon>Tracheophyta</taxon>
        <taxon>Lycopodiopsida</taxon>
        <taxon>Selaginellales</taxon>
        <taxon>Selaginellaceae</taxon>
        <taxon>Selaginella</taxon>
    </lineage>
</organism>
<gene>
    <name evidence="4" type="ORF">SELMODRAFT_59230</name>
</gene>
<reference evidence="4 5" key="1">
    <citation type="journal article" date="2011" name="Science">
        <title>The Selaginella genome identifies genetic changes associated with the evolution of vascular plants.</title>
        <authorList>
            <person name="Banks J.A."/>
            <person name="Nishiyama T."/>
            <person name="Hasebe M."/>
            <person name="Bowman J.L."/>
            <person name="Gribskov M."/>
            <person name="dePamphilis C."/>
            <person name="Albert V.A."/>
            <person name="Aono N."/>
            <person name="Aoyama T."/>
            <person name="Ambrose B.A."/>
            <person name="Ashton N.W."/>
            <person name="Axtell M.J."/>
            <person name="Barker E."/>
            <person name="Barker M.S."/>
            <person name="Bennetzen J.L."/>
            <person name="Bonawitz N.D."/>
            <person name="Chapple C."/>
            <person name="Cheng C."/>
            <person name="Correa L.G."/>
            <person name="Dacre M."/>
            <person name="DeBarry J."/>
            <person name="Dreyer I."/>
            <person name="Elias M."/>
            <person name="Engstrom E.M."/>
            <person name="Estelle M."/>
            <person name="Feng L."/>
            <person name="Finet C."/>
            <person name="Floyd S.K."/>
            <person name="Frommer W.B."/>
            <person name="Fujita T."/>
            <person name="Gramzow L."/>
            <person name="Gutensohn M."/>
            <person name="Harholt J."/>
            <person name="Hattori M."/>
            <person name="Heyl A."/>
            <person name="Hirai T."/>
            <person name="Hiwatashi Y."/>
            <person name="Ishikawa M."/>
            <person name="Iwata M."/>
            <person name="Karol K.G."/>
            <person name="Koehler B."/>
            <person name="Kolukisaoglu U."/>
            <person name="Kubo M."/>
            <person name="Kurata T."/>
            <person name="Lalonde S."/>
            <person name="Li K."/>
            <person name="Li Y."/>
            <person name="Litt A."/>
            <person name="Lyons E."/>
            <person name="Manning G."/>
            <person name="Maruyama T."/>
            <person name="Michael T.P."/>
            <person name="Mikami K."/>
            <person name="Miyazaki S."/>
            <person name="Morinaga S."/>
            <person name="Murata T."/>
            <person name="Mueller-Roeber B."/>
            <person name="Nelson D.R."/>
            <person name="Obara M."/>
            <person name="Oguri Y."/>
            <person name="Olmstead R.G."/>
            <person name="Onodera N."/>
            <person name="Petersen B.L."/>
            <person name="Pils B."/>
            <person name="Prigge M."/>
            <person name="Rensing S.A."/>
            <person name="Riano-Pachon D.M."/>
            <person name="Roberts A.W."/>
            <person name="Sato Y."/>
            <person name="Scheller H.V."/>
            <person name="Schulz B."/>
            <person name="Schulz C."/>
            <person name="Shakirov E.V."/>
            <person name="Shibagaki N."/>
            <person name="Shinohara N."/>
            <person name="Shippen D.E."/>
            <person name="Soerensen I."/>
            <person name="Sotooka R."/>
            <person name="Sugimoto N."/>
            <person name="Sugita M."/>
            <person name="Sumikawa N."/>
            <person name="Tanurdzic M."/>
            <person name="Theissen G."/>
            <person name="Ulvskov P."/>
            <person name="Wakazuki S."/>
            <person name="Weng J.K."/>
            <person name="Willats W.W."/>
            <person name="Wipf D."/>
            <person name="Wolf P.G."/>
            <person name="Yang L."/>
            <person name="Zimmer A.D."/>
            <person name="Zhu Q."/>
            <person name="Mitros T."/>
            <person name="Hellsten U."/>
            <person name="Loque D."/>
            <person name="Otillar R."/>
            <person name="Salamov A."/>
            <person name="Schmutz J."/>
            <person name="Shapiro H."/>
            <person name="Lindquist E."/>
            <person name="Lucas S."/>
            <person name="Rokhsar D."/>
            <person name="Grigoriev I.V."/>
        </authorList>
    </citation>
    <scope>NUCLEOTIDE SEQUENCE [LARGE SCALE GENOMIC DNA]</scope>
</reference>
<evidence type="ECO:0000256" key="2">
    <source>
        <dbReference type="ARBA" id="ARBA00022801"/>
    </source>
</evidence>
<keyword evidence="5" id="KW-1185">Reference proteome</keyword>
<evidence type="ECO:0000256" key="3">
    <source>
        <dbReference type="ARBA" id="ARBA00022840"/>
    </source>
</evidence>
<dbReference type="PANTHER" id="PTHR43146">
    <property type="entry name" value="CANCER-RELATED NUCLEOSIDE-TRIPHOSPHATASE"/>
    <property type="match status" value="1"/>
</dbReference>
<feature type="non-terminal residue" evidence="4">
    <location>
        <position position="1"/>
    </location>
</feature>
<dbReference type="InParanoid" id="D8RPB1"/>
<dbReference type="InterPro" id="IPR027417">
    <property type="entry name" value="P-loop_NTPase"/>
</dbReference>
<keyword evidence="1" id="KW-0547">Nucleotide-binding</keyword>
<dbReference type="Gene3D" id="3.40.50.300">
    <property type="entry name" value="P-loop containing nucleotide triphosphate hydrolases"/>
    <property type="match status" value="1"/>
</dbReference>
<evidence type="ECO:0000313" key="4">
    <source>
        <dbReference type="EMBL" id="EFJ26009.1"/>
    </source>
</evidence>
<dbReference type="OrthoDB" id="3269932at2759"/>
<dbReference type="AlphaFoldDB" id="D8RPB1"/>
<dbReference type="Pfam" id="PF03266">
    <property type="entry name" value="NTPase_1"/>
    <property type="match status" value="1"/>
</dbReference>
<evidence type="ECO:0000313" key="5">
    <source>
        <dbReference type="Proteomes" id="UP000001514"/>
    </source>
</evidence>
<dbReference type="SUPFAM" id="SSF52540">
    <property type="entry name" value="P-loop containing nucleoside triphosphate hydrolases"/>
    <property type="match status" value="1"/>
</dbReference>
<dbReference type="InterPro" id="IPR004948">
    <property type="entry name" value="Nuc-triphosphatase_THEP1"/>
</dbReference>
<dbReference type="EMBL" id="GL377585">
    <property type="protein sequence ID" value="EFJ26009.1"/>
    <property type="molecule type" value="Genomic_DNA"/>
</dbReference>
<dbReference type="PANTHER" id="PTHR43146:SF1">
    <property type="entry name" value="CANCER-RELATED NUCLEOSIDE-TRIPHOSPHATASE"/>
    <property type="match status" value="1"/>
</dbReference>
<dbReference type="GO" id="GO:0005524">
    <property type="term" value="F:ATP binding"/>
    <property type="evidence" value="ECO:0007669"/>
    <property type="project" value="UniProtKB-KW"/>
</dbReference>